<evidence type="ECO:0000256" key="2">
    <source>
        <dbReference type="ARBA" id="ARBA00023239"/>
    </source>
</evidence>
<dbReference type="STRING" id="326474.AWB65_06833"/>
<dbReference type="InterPro" id="IPR018376">
    <property type="entry name" value="Enoyl-CoA_hyd/isom_CS"/>
</dbReference>
<dbReference type="AlphaFoldDB" id="A0A158JLB5"/>
<dbReference type="InterPro" id="IPR014748">
    <property type="entry name" value="Enoyl-CoA_hydra_C"/>
</dbReference>
<dbReference type="EMBL" id="FCNW02000138">
    <property type="protein sequence ID" value="SAL69445.1"/>
    <property type="molecule type" value="Genomic_DNA"/>
</dbReference>
<dbReference type="OrthoDB" id="9774843at2"/>
<evidence type="ECO:0000313" key="5">
    <source>
        <dbReference type="Proteomes" id="UP000054977"/>
    </source>
</evidence>
<comment type="caution">
    <text evidence="4">The sequence shown here is derived from an EMBL/GenBank/DDBJ whole genome shotgun (WGS) entry which is preliminary data.</text>
</comment>
<dbReference type="RefSeq" id="WP_087671210.1">
    <property type="nucleotide sequence ID" value="NZ_FCNW02000138.1"/>
</dbReference>
<dbReference type="Gene3D" id="3.90.226.10">
    <property type="entry name" value="2-enoyl-CoA Hydratase, Chain A, domain 1"/>
    <property type="match status" value="1"/>
</dbReference>
<dbReference type="CDD" id="cd06558">
    <property type="entry name" value="crotonase-like"/>
    <property type="match status" value="1"/>
</dbReference>
<dbReference type="Pfam" id="PF00378">
    <property type="entry name" value="ECH_1"/>
    <property type="match status" value="1"/>
</dbReference>
<name>A0A158JLB5_9BURK</name>
<dbReference type="Gene3D" id="1.10.12.10">
    <property type="entry name" value="Lyase 2-enoyl-coa Hydratase, Chain A, domain 2"/>
    <property type="match status" value="1"/>
</dbReference>
<evidence type="ECO:0000256" key="3">
    <source>
        <dbReference type="RuleBase" id="RU003707"/>
    </source>
</evidence>
<keyword evidence="5" id="KW-1185">Reference proteome</keyword>
<dbReference type="GO" id="GO:0006635">
    <property type="term" value="P:fatty acid beta-oxidation"/>
    <property type="evidence" value="ECO:0007669"/>
    <property type="project" value="TreeGrafter"/>
</dbReference>
<dbReference type="InterPro" id="IPR029045">
    <property type="entry name" value="ClpP/crotonase-like_dom_sf"/>
</dbReference>
<gene>
    <name evidence="4" type="ORF">AWB65_06833</name>
</gene>
<sequence length="264" mass="28220">MKTSEPSTGNVVICERPESAVCVIRIDRPERRNALSLDVKQQLDEAFAAADADLDVRVIVLTGGNSFFVGGTDIVEMVNMTSGEHTARDTSRAFRTIAACRKPVIAAVEGYALGGGCELALACDMIVAGRGARFGQPEIRVGIMPGAGGTQRLLRTIGKYRAMKMILTGEPVDAEMALAMGLVSELADTGAALERALALARDIASMPPLAVRAIKEVVNAGQNLPLDGALLLERKAFQLLFDTSDQEEGMRAFLEKRQPLYRGA</sequence>
<reference evidence="4" key="1">
    <citation type="submission" date="2016-01" db="EMBL/GenBank/DDBJ databases">
        <authorList>
            <person name="Peeters C."/>
        </authorList>
    </citation>
    <scope>NUCLEOTIDE SEQUENCE [LARGE SCALE GENOMIC DNA]</scope>
    <source>
        <strain evidence="4">LMG 22934</strain>
    </source>
</reference>
<dbReference type="GO" id="GO:0016836">
    <property type="term" value="F:hydro-lyase activity"/>
    <property type="evidence" value="ECO:0007669"/>
    <property type="project" value="UniProtKB-ARBA"/>
</dbReference>
<dbReference type="NCBIfam" id="NF006007">
    <property type="entry name" value="PRK08138.1"/>
    <property type="match status" value="1"/>
</dbReference>
<organism evidence="4 5">
    <name type="scientific">Caballeronia humi</name>
    <dbReference type="NCBI Taxonomy" id="326474"/>
    <lineage>
        <taxon>Bacteria</taxon>
        <taxon>Pseudomonadati</taxon>
        <taxon>Pseudomonadota</taxon>
        <taxon>Betaproteobacteria</taxon>
        <taxon>Burkholderiales</taxon>
        <taxon>Burkholderiaceae</taxon>
        <taxon>Caballeronia</taxon>
    </lineage>
</organism>
<dbReference type="PANTHER" id="PTHR11941:SF54">
    <property type="entry name" value="ENOYL-COA HYDRATASE, MITOCHONDRIAL"/>
    <property type="match status" value="1"/>
</dbReference>
<proteinExistence type="inferred from homology"/>
<keyword evidence="2" id="KW-0456">Lyase</keyword>
<dbReference type="Proteomes" id="UP000054977">
    <property type="component" value="Unassembled WGS sequence"/>
</dbReference>
<protein>
    <submittedName>
        <fullName evidence="4">Short chain enoyl-CoA hydratase</fullName>
    </submittedName>
</protein>
<dbReference type="InterPro" id="IPR001753">
    <property type="entry name" value="Enoyl-CoA_hydra/iso"/>
</dbReference>
<comment type="similarity">
    <text evidence="1 3">Belongs to the enoyl-CoA hydratase/isomerase family.</text>
</comment>
<dbReference type="PROSITE" id="PS00166">
    <property type="entry name" value="ENOYL_COA_HYDRATASE"/>
    <property type="match status" value="1"/>
</dbReference>
<dbReference type="SUPFAM" id="SSF52096">
    <property type="entry name" value="ClpP/crotonase"/>
    <property type="match status" value="1"/>
</dbReference>
<evidence type="ECO:0000313" key="4">
    <source>
        <dbReference type="EMBL" id="SAL69445.1"/>
    </source>
</evidence>
<dbReference type="FunFam" id="1.10.12.10:FF:000001">
    <property type="entry name" value="Probable enoyl-CoA hydratase, mitochondrial"/>
    <property type="match status" value="1"/>
</dbReference>
<accession>A0A158JLB5</accession>
<dbReference type="PANTHER" id="PTHR11941">
    <property type="entry name" value="ENOYL-COA HYDRATASE-RELATED"/>
    <property type="match status" value="1"/>
</dbReference>
<dbReference type="FunFam" id="3.90.226.10:FF:000009">
    <property type="entry name" value="Carnitinyl-CoA dehydratase"/>
    <property type="match status" value="1"/>
</dbReference>
<evidence type="ECO:0000256" key="1">
    <source>
        <dbReference type="ARBA" id="ARBA00005254"/>
    </source>
</evidence>